<reference evidence="2" key="1">
    <citation type="journal article" date="2024" name="J. Gen. Virol.">
        <title>Novel phages of Pseudomonas syringae unveil numerous potential auxiliary metabolic genes.</title>
        <authorList>
            <person name="Feltin C."/>
            <person name="Garneau J.R."/>
            <person name="Morris C.E."/>
            <person name="Berard A."/>
            <person name="Torres-Barcelo C."/>
        </authorList>
    </citation>
    <scope>NUCLEOTIDE SEQUENCE</scope>
</reference>
<dbReference type="SUPFAM" id="SSF55811">
    <property type="entry name" value="Nudix"/>
    <property type="match status" value="1"/>
</dbReference>
<dbReference type="PROSITE" id="PS51462">
    <property type="entry name" value="NUDIX"/>
    <property type="match status" value="1"/>
</dbReference>
<accession>A0AAU6W216</accession>
<sequence>METTGAVPSAALLKGHIQGYTKRNGTYVKPHSRVGDAAAPAAHHHPRLGEKGEPVLVKAPHHASAPSTWHHPDAVATFLPDGDVPASINGISLSTWKDHPKTAEGWDYVDGQMDDLHEPAFHLPPGKKAASGVVIEESDGRVWLIHPTNSFGGYDASFPKGTAEPDLSLQANAIKEAFEESGLQVEITGFLGDYSRTTSVARMYTARRVGGTPIAMGWESQAVSLVPKAHLYDQLNMWSDHGIAQALGAGEPPSPEVKKSNRK</sequence>
<dbReference type="EMBL" id="PP179325">
    <property type="protein sequence ID" value="XAI70560.1"/>
    <property type="molecule type" value="Genomic_DNA"/>
</dbReference>
<proteinExistence type="predicted"/>
<evidence type="ECO:0000313" key="2">
    <source>
        <dbReference type="EMBL" id="XAI70560.1"/>
    </source>
</evidence>
<organism evidence="2">
    <name type="scientific">Pseudomonas phage Touem01</name>
    <dbReference type="NCBI Taxonomy" id="3138548"/>
    <lineage>
        <taxon>Viruses</taxon>
    </lineage>
</organism>
<dbReference type="InterPro" id="IPR000086">
    <property type="entry name" value="NUDIX_hydrolase_dom"/>
</dbReference>
<dbReference type="CDD" id="cd02883">
    <property type="entry name" value="NUDIX_Hydrolase"/>
    <property type="match status" value="1"/>
</dbReference>
<dbReference type="Gene3D" id="3.90.79.10">
    <property type="entry name" value="Nucleoside Triphosphate Pyrophosphohydrolase"/>
    <property type="match status" value="1"/>
</dbReference>
<dbReference type="Pfam" id="PF00293">
    <property type="entry name" value="NUDIX"/>
    <property type="match status" value="1"/>
</dbReference>
<dbReference type="InterPro" id="IPR015797">
    <property type="entry name" value="NUDIX_hydrolase-like_dom_sf"/>
</dbReference>
<name>A0AAU6W216_9VIRU</name>
<protein>
    <recommendedName>
        <fullName evidence="1">Nudix hydrolase domain-containing protein</fullName>
    </recommendedName>
</protein>
<gene>
    <name evidence="2" type="ORF">Touem01_00031</name>
</gene>
<feature type="domain" description="Nudix hydrolase" evidence="1">
    <location>
        <begin position="125"/>
        <end position="251"/>
    </location>
</feature>
<evidence type="ECO:0000259" key="1">
    <source>
        <dbReference type="PROSITE" id="PS51462"/>
    </source>
</evidence>